<organism evidence="1">
    <name type="scientific">Rhizophora mucronata</name>
    <name type="common">Asiatic mangrove</name>
    <dbReference type="NCBI Taxonomy" id="61149"/>
    <lineage>
        <taxon>Eukaryota</taxon>
        <taxon>Viridiplantae</taxon>
        <taxon>Streptophyta</taxon>
        <taxon>Embryophyta</taxon>
        <taxon>Tracheophyta</taxon>
        <taxon>Spermatophyta</taxon>
        <taxon>Magnoliopsida</taxon>
        <taxon>eudicotyledons</taxon>
        <taxon>Gunneridae</taxon>
        <taxon>Pentapetalae</taxon>
        <taxon>rosids</taxon>
        <taxon>fabids</taxon>
        <taxon>Malpighiales</taxon>
        <taxon>Rhizophoraceae</taxon>
        <taxon>Rhizophora</taxon>
    </lineage>
</organism>
<proteinExistence type="predicted"/>
<sequence>MYETNIDLMQRKSYVKFDFVISALGNDRWRSNFETWVSKLIHGFQLNVKKGHPM</sequence>
<reference evidence="1" key="1">
    <citation type="submission" date="2018-02" db="EMBL/GenBank/DDBJ databases">
        <title>Rhizophora mucronata_Transcriptome.</title>
        <authorList>
            <person name="Meera S.P."/>
            <person name="Sreeshan A."/>
            <person name="Augustine A."/>
        </authorList>
    </citation>
    <scope>NUCLEOTIDE SEQUENCE</scope>
    <source>
        <tissue evidence="1">Leaf</tissue>
    </source>
</reference>
<accession>A0A2P2Q7F7</accession>
<dbReference type="EMBL" id="GGEC01082444">
    <property type="protein sequence ID" value="MBX62928.1"/>
    <property type="molecule type" value="Transcribed_RNA"/>
</dbReference>
<evidence type="ECO:0000313" key="1">
    <source>
        <dbReference type="EMBL" id="MBX62928.1"/>
    </source>
</evidence>
<protein>
    <submittedName>
        <fullName evidence="1">Uncharacterized protein</fullName>
    </submittedName>
</protein>
<dbReference type="AlphaFoldDB" id="A0A2P2Q7F7"/>
<name>A0A2P2Q7F7_RHIMU</name>